<comment type="caution">
    <text evidence="2">The sequence shown here is derived from an EMBL/GenBank/DDBJ whole genome shotgun (WGS) entry which is preliminary data.</text>
</comment>
<gene>
    <name evidence="2" type="ORF">PMAYCL1PPCAC_29359</name>
</gene>
<feature type="non-terminal residue" evidence="2">
    <location>
        <position position="1"/>
    </location>
</feature>
<feature type="region of interest" description="Disordered" evidence="1">
    <location>
        <begin position="49"/>
        <end position="74"/>
    </location>
</feature>
<dbReference type="EMBL" id="BTRK01000006">
    <property type="protein sequence ID" value="GMR59164.1"/>
    <property type="molecule type" value="Genomic_DNA"/>
</dbReference>
<proteinExistence type="predicted"/>
<name>A0AAN5D9W9_9BILA</name>
<keyword evidence="3" id="KW-1185">Reference proteome</keyword>
<sequence length="74" mass="8069">PSHAFGARKTSRDRLKQMFQTSCGSVPSPIIRGDQMATPAILGLNKIRSSSENNRRSTNGTTFMFGDNMDTGGY</sequence>
<evidence type="ECO:0000313" key="3">
    <source>
        <dbReference type="Proteomes" id="UP001328107"/>
    </source>
</evidence>
<protein>
    <submittedName>
        <fullName evidence="2">Uncharacterized protein</fullName>
    </submittedName>
</protein>
<evidence type="ECO:0000313" key="2">
    <source>
        <dbReference type="EMBL" id="GMR59164.1"/>
    </source>
</evidence>
<accession>A0AAN5D9W9</accession>
<reference evidence="3" key="1">
    <citation type="submission" date="2022-10" db="EMBL/GenBank/DDBJ databases">
        <title>Genome assembly of Pristionchus species.</title>
        <authorList>
            <person name="Yoshida K."/>
            <person name="Sommer R.J."/>
        </authorList>
    </citation>
    <scope>NUCLEOTIDE SEQUENCE [LARGE SCALE GENOMIC DNA]</scope>
    <source>
        <strain evidence="3">RS5460</strain>
    </source>
</reference>
<feature type="compositionally biased region" description="Low complexity" evidence="1">
    <location>
        <begin position="49"/>
        <end position="62"/>
    </location>
</feature>
<dbReference type="AlphaFoldDB" id="A0AAN5D9W9"/>
<organism evidence="2 3">
    <name type="scientific">Pristionchus mayeri</name>
    <dbReference type="NCBI Taxonomy" id="1317129"/>
    <lineage>
        <taxon>Eukaryota</taxon>
        <taxon>Metazoa</taxon>
        <taxon>Ecdysozoa</taxon>
        <taxon>Nematoda</taxon>
        <taxon>Chromadorea</taxon>
        <taxon>Rhabditida</taxon>
        <taxon>Rhabditina</taxon>
        <taxon>Diplogasteromorpha</taxon>
        <taxon>Diplogasteroidea</taxon>
        <taxon>Neodiplogasteridae</taxon>
        <taxon>Pristionchus</taxon>
    </lineage>
</organism>
<evidence type="ECO:0000256" key="1">
    <source>
        <dbReference type="SAM" id="MobiDB-lite"/>
    </source>
</evidence>
<dbReference type="Proteomes" id="UP001328107">
    <property type="component" value="Unassembled WGS sequence"/>
</dbReference>